<organism evidence="2 3">
    <name type="scientific">Aspergillus thermomutatus</name>
    <name type="common">Neosartorya pseudofischeri</name>
    <dbReference type="NCBI Taxonomy" id="41047"/>
    <lineage>
        <taxon>Eukaryota</taxon>
        <taxon>Fungi</taxon>
        <taxon>Dikarya</taxon>
        <taxon>Ascomycota</taxon>
        <taxon>Pezizomycotina</taxon>
        <taxon>Eurotiomycetes</taxon>
        <taxon>Eurotiomycetidae</taxon>
        <taxon>Eurotiales</taxon>
        <taxon>Aspergillaceae</taxon>
        <taxon>Aspergillus</taxon>
        <taxon>Aspergillus subgen. Fumigati</taxon>
    </lineage>
</organism>
<feature type="compositionally biased region" description="Acidic residues" evidence="1">
    <location>
        <begin position="194"/>
        <end position="205"/>
    </location>
</feature>
<feature type="region of interest" description="Disordered" evidence="1">
    <location>
        <begin position="69"/>
        <end position="102"/>
    </location>
</feature>
<dbReference type="OrthoDB" id="5420368at2759"/>
<name>A0A397HWT8_ASPTH</name>
<dbReference type="Proteomes" id="UP000215305">
    <property type="component" value="Unassembled WGS sequence"/>
</dbReference>
<comment type="caution">
    <text evidence="2">The sequence shown here is derived from an EMBL/GenBank/DDBJ whole genome shotgun (WGS) entry which is preliminary data.</text>
</comment>
<protein>
    <submittedName>
        <fullName evidence="2">Uncharacterized protein</fullName>
    </submittedName>
</protein>
<evidence type="ECO:0000313" key="3">
    <source>
        <dbReference type="Proteomes" id="UP000215305"/>
    </source>
</evidence>
<proteinExistence type="predicted"/>
<evidence type="ECO:0000313" key="2">
    <source>
        <dbReference type="EMBL" id="RHZ65664.1"/>
    </source>
</evidence>
<dbReference type="RefSeq" id="XP_026617928.1">
    <property type="nucleotide sequence ID" value="XM_026761249.1"/>
</dbReference>
<evidence type="ECO:0000256" key="1">
    <source>
        <dbReference type="SAM" id="MobiDB-lite"/>
    </source>
</evidence>
<dbReference type="VEuPathDB" id="FungiDB:CDV56_107630"/>
<feature type="region of interest" description="Disordered" evidence="1">
    <location>
        <begin position="133"/>
        <end position="229"/>
    </location>
</feature>
<feature type="compositionally biased region" description="Polar residues" evidence="1">
    <location>
        <begin position="147"/>
        <end position="160"/>
    </location>
</feature>
<feature type="compositionally biased region" description="Low complexity" evidence="1">
    <location>
        <begin position="86"/>
        <end position="95"/>
    </location>
</feature>
<sequence length="229" mass="24894">MPMRWTPENDQLLLLKILETHDLSVDTNKVASAWPGTDENEKPTPRAIRERLVKMRQIVKAFGSDGFSIGGKTGSETSTPKKAKKTATPVKTPSSTKRKRGGKVGAIADVNENANPLKNEENVISPVKMEMGEDEIETPTKKKPLQPTLSGNQAQVQSGFVKTEISDESAFGNLSTPTKRSRKASVLPAGMVSYEDDEQGEDDPESSASELLPDEAGVKTEDMDMMSFA</sequence>
<accession>A0A397HWT8</accession>
<dbReference type="AlphaFoldDB" id="A0A397HWT8"/>
<dbReference type="STRING" id="41047.A0A397HWT8"/>
<dbReference type="EMBL" id="NKHU02000016">
    <property type="protein sequence ID" value="RHZ65664.1"/>
    <property type="molecule type" value="Genomic_DNA"/>
</dbReference>
<gene>
    <name evidence="2" type="ORF">CDV56_107630</name>
</gene>
<keyword evidence="3" id="KW-1185">Reference proteome</keyword>
<reference evidence="2" key="1">
    <citation type="submission" date="2018-08" db="EMBL/GenBank/DDBJ databases">
        <title>Draft genome sequence of azole-resistant Aspergillus thermomutatus (Neosartorya pseudofischeri) strain HMR AF 39, isolated from a human nasal aspirate.</title>
        <authorList>
            <person name="Parent-Michaud M."/>
            <person name="Dufresne P.J."/>
            <person name="Fournier E."/>
            <person name="Martineau C."/>
            <person name="Moreira S."/>
            <person name="Perkins V."/>
            <person name="De Repentigny L."/>
            <person name="Dufresne S.F."/>
        </authorList>
    </citation>
    <scope>NUCLEOTIDE SEQUENCE [LARGE SCALE GENOMIC DNA]</scope>
    <source>
        <strain evidence="2">HMR AF 39</strain>
    </source>
</reference>
<dbReference type="GeneID" id="38129604"/>